<proteinExistence type="predicted"/>
<evidence type="ECO:0000313" key="4">
    <source>
        <dbReference type="Proteomes" id="UP000036045"/>
    </source>
</evidence>
<dbReference type="GO" id="GO:0008982">
    <property type="term" value="F:protein-N(PI)-phosphohistidine-sugar phosphotransferase activity"/>
    <property type="evidence" value="ECO:0007669"/>
    <property type="project" value="InterPro"/>
</dbReference>
<dbReference type="Proteomes" id="UP000036045">
    <property type="component" value="Unassembled WGS sequence"/>
</dbReference>
<dbReference type="PATRIC" id="fig|1397.4.peg.2485"/>
<dbReference type="InterPro" id="IPR003501">
    <property type="entry name" value="PTS_EIIB_2/3"/>
</dbReference>
<dbReference type="Pfam" id="PF02302">
    <property type="entry name" value="PTS_IIB"/>
    <property type="match status" value="1"/>
</dbReference>
<dbReference type="AlphaFoldDB" id="A0A0J1L4P8"/>
<dbReference type="OrthoDB" id="7065341at2"/>
<comment type="caution">
    <text evidence="3">The sequence shown here is derived from an EMBL/GenBank/DDBJ whole genome shotgun (WGS) entry which is preliminary data.</text>
</comment>
<reference evidence="3 4" key="1">
    <citation type="submission" date="2015-05" db="EMBL/GenBank/DDBJ databases">
        <title>Whole genome sequence and identification of bacterial endophytes from Costus igneus.</title>
        <authorList>
            <person name="Lee Y.P."/>
            <person name="Gan H.M."/>
            <person name="Eng W."/>
            <person name="Wheatley M.S."/>
            <person name="Caraballo A."/>
            <person name="Polter S."/>
            <person name="Savka M.A."/>
            <person name="Hudson A.O."/>
        </authorList>
    </citation>
    <scope>NUCLEOTIDE SEQUENCE [LARGE SCALE GENOMIC DNA]</scope>
    <source>
        <strain evidence="3 4">RIT379</strain>
    </source>
</reference>
<dbReference type="RefSeq" id="WP_047943792.1">
    <property type="nucleotide sequence ID" value="NZ_JARTLH010000023.1"/>
</dbReference>
<evidence type="ECO:0000259" key="2">
    <source>
        <dbReference type="Pfam" id="PF02302"/>
    </source>
</evidence>
<accession>A0A0J1L4P8</accession>
<keyword evidence="4" id="KW-1185">Reference proteome</keyword>
<sequence>MKSYNILSVCGSGTVTSSMVAEKLKEEMETRGFHVRTTEAKPTEALNYAQSGNYDLITHTSPLPVEDYSIPTISASSCLTGIGEEEFYEEVEKVLKALNK</sequence>
<protein>
    <submittedName>
        <fullName evidence="3">PTS fructose transporter subunit IIB</fullName>
    </submittedName>
</protein>
<keyword evidence="1" id="KW-0808">Transferase</keyword>
<organism evidence="3 4">
    <name type="scientific">Niallia circulans</name>
    <name type="common">Bacillus circulans</name>
    <dbReference type="NCBI Taxonomy" id="1397"/>
    <lineage>
        <taxon>Bacteria</taxon>
        <taxon>Bacillati</taxon>
        <taxon>Bacillota</taxon>
        <taxon>Bacilli</taxon>
        <taxon>Bacillales</taxon>
        <taxon>Bacillaceae</taxon>
        <taxon>Niallia</taxon>
    </lineage>
</organism>
<dbReference type="Gene3D" id="3.40.50.2300">
    <property type="match status" value="1"/>
</dbReference>
<dbReference type="SUPFAM" id="SSF52794">
    <property type="entry name" value="PTS system IIB component-like"/>
    <property type="match status" value="1"/>
</dbReference>
<dbReference type="EMBL" id="LDPH01000023">
    <property type="protein sequence ID" value="KLV23895.1"/>
    <property type="molecule type" value="Genomic_DNA"/>
</dbReference>
<dbReference type="GO" id="GO:0009401">
    <property type="term" value="P:phosphoenolpyruvate-dependent sugar phosphotransferase system"/>
    <property type="evidence" value="ECO:0007669"/>
    <property type="project" value="InterPro"/>
</dbReference>
<gene>
    <name evidence="3" type="ORF">ABW02_18840</name>
</gene>
<evidence type="ECO:0000256" key="1">
    <source>
        <dbReference type="ARBA" id="ARBA00022679"/>
    </source>
</evidence>
<name>A0A0J1L4P8_NIACI</name>
<evidence type="ECO:0000313" key="3">
    <source>
        <dbReference type="EMBL" id="KLV23895.1"/>
    </source>
</evidence>
<feature type="domain" description="Phosphotransferase system EIIB component type 2/3" evidence="2">
    <location>
        <begin position="5"/>
        <end position="94"/>
    </location>
</feature>
<dbReference type="InterPro" id="IPR036095">
    <property type="entry name" value="PTS_EIIB-like_sf"/>
</dbReference>